<organism evidence="3 4">
    <name type="scientific">Uliginosibacterium silvisoli</name>
    <dbReference type="NCBI Taxonomy" id="3114758"/>
    <lineage>
        <taxon>Bacteria</taxon>
        <taxon>Pseudomonadati</taxon>
        <taxon>Pseudomonadota</taxon>
        <taxon>Betaproteobacteria</taxon>
        <taxon>Rhodocyclales</taxon>
        <taxon>Zoogloeaceae</taxon>
        <taxon>Uliginosibacterium</taxon>
    </lineage>
</organism>
<feature type="transmembrane region" description="Helical" evidence="1">
    <location>
        <begin position="355"/>
        <end position="378"/>
    </location>
</feature>
<reference evidence="3 4" key="1">
    <citation type="submission" date="2024-01" db="EMBL/GenBank/DDBJ databases">
        <title>Uliginosibacterium soil sp. nov.</title>
        <authorList>
            <person name="Lv Y."/>
        </authorList>
    </citation>
    <scope>NUCLEOTIDE SEQUENCE [LARGE SCALE GENOMIC DNA]</scope>
    <source>
        <strain evidence="3 4">H3</strain>
    </source>
</reference>
<dbReference type="PANTHER" id="PTHR35342">
    <property type="entry name" value="TRICARBOXYLIC TRANSPORT PROTEIN"/>
    <property type="match status" value="1"/>
</dbReference>
<evidence type="ECO:0000259" key="2">
    <source>
        <dbReference type="Pfam" id="PF01970"/>
    </source>
</evidence>
<evidence type="ECO:0000313" key="3">
    <source>
        <dbReference type="EMBL" id="MEC5386860.1"/>
    </source>
</evidence>
<feature type="transmembrane region" description="Helical" evidence="1">
    <location>
        <begin position="110"/>
        <end position="136"/>
    </location>
</feature>
<feature type="transmembrane region" description="Helical" evidence="1">
    <location>
        <begin position="414"/>
        <end position="442"/>
    </location>
</feature>
<gene>
    <name evidence="3" type="ORF">VVD49_14090</name>
</gene>
<evidence type="ECO:0000256" key="1">
    <source>
        <dbReference type="SAM" id="Phobius"/>
    </source>
</evidence>
<keyword evidence="1" id="KW-1133">Transmembrane helix</keyword>
<protein>
    <submittedName>
        <fullName evidence="3">Tripartite tricarboxylate transporter permease</fullName>
    </submittedName>
</protein>
<sequence length="518" mass="54980">MEINWGLMFSSYGAVFTPSVMLLIAVGVTAGIVIGALPGLTATMGVALLVPLTFGRPPLESLSMLMGIYAGAMYGGAISAILIRTPGTPAAAATVLEGYPMARRGEAGRAMAMALFASFFGGVAGAVIMTLASPLVSAFALRFGPVEYFGLAIFGLSIIISISGRSLIKGFMSAFFGLLICTIGFDPISGFPRYTYGTMELMEGPPFIPTLIGLFAVSEVFNEALKSGVAKSVTAKLDQYLPSWADIKYCFRELCRSSVIGAVVGAIPGAGGDIASFISYGEAKRASKNPELYGKGQIEGLAASECANNSCQGGAMIPLLSLGVPGDAVTAVLLGAFTIQGLQPGPMLYKEHIDIVYQIFASMMVAQFVMQFIGMAGIQLFARVIMVDRSILTPAIFVMSVVGAYAMRSNVFDVYVTLAFGMVGFLMMRYDFPLSPILLALILGPLAESNLRRAMVMSGGEWSILFTSPIAVVMMLLAALSFYLSIRKHQQIESRLAEMEVEFEKNLGESTESPERPA</sequence>
<feature type="transmembrane region" description="Helical" evidence="1">
    <location>
        <begin position="62"/>
        <end position="83"/>
    </location>
</feature>
<dbReference type="Pfam" id="PF01970">
    <property type="entry name" value="TctA"/>
    <property type="match status" value="1"/>
</dbReference>
<keyword evidence="1" id="KW-0812">Transmembrane</keyword>
<dbReference type="EMBL" id="JAYXHS010000002">
    <property type="protein sequence ID" value="MEC5386860.1"/>
    <property type="molecule type" value="Genomic_DNA"/>
</dbReference>
<proteinExistence type="predicted"/>
<evidence type="ECO:0000313" key="4">
    <source>
        <dbReference type="Proteomes" id="UP001331561"/>
    </source>
</evidence>
<keyword evidence="1" id="KW-0472">Membrane</keyword>
<dbReference type="RefSeq" id="WP_327599817.1">
    <property type="nucleotide sequence ID" value="NZ_JAYXHS010000002.1"/>
</dbReference>
<name>A0ABU6K562_9RHOO</name>
<accession>A0ABU6K562</accession>
<dbReference type="PANTHER" id="PTHR35342:SF5">
    <property type="entry name" value="TRICARBOXYLIC TRANSPORT PROTEIN"/>
    <property type="match status" value="1"/>
</dbReference>
<feature type="transmembrane region" description="Helical" evidence="1">
    <location>
        <begin position="148"/>
        <end position="168"/>
    </location>
</feature>
<keyword evidence="4" id="KW-1185">Reference proteome</keyword>
<dbReference type="InterPro" id="IPR002823">
    <property type="entry name" value="DUF112_TM"/>
</dbReference>
<comment type="caution">
    <text evidence="3">The sequence shown here is derived from an EMBL/GenBank/DDBJ whole genome shotgun (WGS) entry which is preliminary data.</text>
</comment>
<feature type="domain" description="DUF112" evidence="2">
    <location>
        <begin position="21"/>
        <end position="439"/>
    </location>
</feature>
<dbReference type="Proteomes" id="UP001331561">
    <property type="component" value="Unassembled WGS sequence"/>
</dbReference>
<feature type="transmembrane region" description="Helical" evidence="1">
    <location>
        <begin position="20"/>
        <end position="50"/>
    </location>
</feature>
<feature type="transmembrane region" description="Helical" evidence="1">
    <location>
        <begin position="462"/>
        <end position="486"/>
    </location>
</feature>
<feature type="transmembrane region" description="Helical" evidence="1">
    <location>
        <begin position="174"/>
        <end position="192"/>
    </location>
</feature>